<sequence length="80" mass="8960">MVDDSEDLPECEPAPIASQPAPEDPHRATMLLFHQLLFRVMSWAGEGYRIPRVNLEGEAIANLKKFVVDNGWGSTRISHT</sequence>
<reference evidence="2" key="1">
    <citation type="submission" date="2020-04" db="EMBL/GenBank/DDBJ databases">
        <authorList>
            <person name="Sombolestani A."/>
        </authorList>
    </citation>
    <scope>NUCLEOTIDE SEQUENCE</scope>
    <source>
        <strain evidence="2">R-71646</strain>
    </source>
</reference>
<reference evidence="2" key="2">
    <citation type="submission" date="2020-11" db="EMBL/GenBank/DDBJ databases">
        <title>Description of novel Gluconobacter species.</title>
        <authorList>
            <person name="Cleenwerck I."/>
            <person name="Cnockaert M."/>
            <person name="Borremans W."/>
            <person name="Wieme A.D."/>
            <person name="De Vuyst L."/>
            <person name="Vandamme P."/>
        </authorList>
    </citation>
    <scope>NUCLEOTIDE SEQUENCE</scope>
    <source>
        <strain evidence="2">R-71646</strain>
    </source>
</reference>
<dbReference type="RefSeq" id="WP_194265678.1">
    <property type="nucleotide sequence ID" value="NZ_JABCQF010000028.1"/>
</dbReference>
<feature type="region of interest" description="Disordered" evidence="1">
    <location>
        <begin position="1"/>
        <end position="24"/>
    </location>
</feature>
<dbReference type="Proteomes" id="UP000644588">
    <property type="component" value="Unassembled WGS sequence"/>
</dbReference>
<evidence type="ECO:0000256" key="1">
    <source>
        <dbReference type="SAM" id="MobiDB-lite"/>
    </source>
</evidence>
<evidence type="ECO:0000313" key="3">
    <source>
        <dbReference type="Proteomes" id="UP000644588"/>
    </source>
</evidence>
<keyword evidence="3" id="KW-1185">Reference proteome</keyword>
<comment type="caution">
    <text evidence="2">The sequence shown here is derived from an EMBL/GenBank/DDBJ whole genome shotgun (WGS) entry which is preliminary data.</text>
</comment>
<dbReference type="EMBL" id="JABCQF010000028">
    <property type="protein sequence ID" value="MBF0884108.1"/>
    <property type="molecule type" value="Genomic_DNA"/>
</dbReference>
<accession>A0ABR9YRN1</accession>
<protein>
    <submittedName>
        <fullName evidence="2">Uncharacterized protein</fullName>
    </submittedName>
</protein>
<feature type="compositionally biased region" description="Acidic residues" evidence="1">
    <location>
        <begin position="1"/>
        <end position="10"/>
    </location>
</feature>
<organism evidence="2 3">
    <name type="scientific">Gluconobacter potus</name>
    <dbReference type="NCBI Taxonomy" id="2724927"/>
    <lineage>
        <taxon>Bacteria</taxon>
        <taxon>Pseudomonadati</taxon>
        <taxon>Pseudomonadota</taxon>
        <taxon>Alphaproteobacteria</taxon>
        <taxon>Acetobacterales</taxon>
        <taxon>Acetobacteraceae</taxon>
        <taxon>Gluconobacter</taxon>
    </lineage>
</organism>
<evidence type="ECO:0000313" key="2">
    <source>
        <dbReference type="EMBL" id="MBF0884108.1"/>
    </source>
</evidence>
<gene>
    <name evidence="2" type="ORF">HKD31_15465</name>
</gene>
<name>A0ABR9YRN1_9PROT</name>
<proteinExistence type="predicted"/>